<organism evidence="1 2">
    <name type="scientific">Lentinus brumalis</name>
    <dbReference type="NCBI Taxonomy" id="2498619"/>
    <lineage>
        <taxon>Eukaryota</taxon>
        <taxon>Fungi</taxon>
        <taxon>Dikarya</taxon>
        <taxon>Basidiomycota</taxon>
        <taxon>Agaricomycotina</taxon>
        <taxon>Agaricomycetes</taxon>
        <taxon>Polyporales</taxon>
        <taxon>Polyporaceae</taxon>
        <taxon>Lentinus</taxon>
    </lineage>
</organism>
<protein>
    <submittedName>
        <fullName evidence="1">Uncharacterized protein</fullName>
    </submittedName>
</protein>
<evidence type="ECO:0000313" key="2">
    <source>
        <dbReference type="Proteomes" id="UP000256964"/>
    </source>
</evidence>
<dbReference type="EMBL" id="KZ857452">
    <property type="protein sequence ID" value="RDX44259.1"/>
    <property type="molecule type" value="Genomic_DNA"/>
</dbReference>
<proteinExistence type="predicted"/>
<accession>A0A371CVE9</accession>
<keyword evidence="2" id="KW-1185">Reference proteome</keyword>
<reference evidence="1 2" key="1">
    <citation type="journal article" date="2018" name="Biotechnol. Biofuels">
        <title>Integrative visual omics of the white-rot fungus Polyporus brumalis exposes the biotechnological potential of its oxidative enzymes for delignifying raw plant biomass.</title>
        <authorList>
            <person name="Miyauchi S."/>
            <person name="Rancon A."/>
            <person name="Drula E."/>
            <person name="Hage H."/>
            <person name="Chaduli D."/>
            <person name="Favel A."/>
            <person name="Grisel S."/>
            <person name="Henrissat B."/>
            <person name="Herpoel-Gimbert I."/>
            <person name="Ruiz-Duenas F.J."/>
            <person name="Chevret D."/>
            <person name="Hainaut M."/>
            <person name="Lin J."/>
            <person name="Wang M."/>
            <person name="Pangilinan J."/>
            <person name="Lipzen A."/>
            <person name="Lesage-Meessen L."/>
            <person name="Navarro D."/>
            <person name="Riley R."/>
            <person name="Grigoriev I.V."/>
            <person name="Zhou S."/>
            <person name="Raouche S."/>
            <person name="Rosso M.N."/>
        </authorList>
    </citation>
    <scope>NUCLEOTIDE SEQUENCE [LARGE SCALE GENOMIC DNA]</scope>
    <source>
        <strain evidence="1 2">BRFM 1820</strain>
    </source>
</reference>
<gene>
    <name evidence="1" type="ORF">OH76DRAFT_1487213</name>
</gene>
<dbReference type="Proteomes" id="UP000256964">
    <property type="component" value="Unassembled WGS sequence"/>
</dbReference>
<sequence>MQFTDPWHLTVIRTRGLHFMRPEKSWRPIVNLSVIEANRDHGLTHEVVLGCDGQNPNMKSVIPV</sequence>
<dbReference type="OrthoDB" id="2642524at2759"/>
<dbReference type="STRING" id="139420.A0A371CVE9"/>
<evidence type="ECO:0000313" key="1">
    <source>
        <dbReference type="EMBL" id="RDX44259.1"/>
    </source>
</evidence>
<dbReference type="AlphaFoldDB" id="A0A371CVE9"/>
<name>A0A371CVE9_9APHY</name>